<dbReference type="PANTHER" id="PTHR31689:SF0">
    <property type="entry name" value="DIAMINOPIMELATE EPIMERASE"/>
    <property type="match status" value="1"/>
</dbReference>
<feature type="binding site" evidence="8">
    <location>
        <position position="191"/>
    </location>
    <ligand>
        <name>substrate</name>
    </ligand>
</feature>
<dbReference type="PANTHER" id="PTHR31689">
    <property type="entry name" value="DIAMINOPIMELATE EPIMERASE, CHLOROPLASTIC"/>
    <property type="match status" value="1"/>
</dbReference>
<dbReference type="EC" id="5.1.1.7" evidence="3 8"/>
<dbReference type="InterPro" id="IPR018510">
    <property type="entry name" value="DAP_epimerase_AS"/>
</dbReference>
<gene>
    <name evidence="8 10" type="primary">dapF</name>
    <name evidence="10" type="ORF">ERS852473_00400</name>
</gene>
<feature type="binding site" evidence="8">
    <location>
        <begin position="219"/>
        <end position="220"/>
    </location>
    <ligand>
        <name>substrate</name>
    </ligand>
</feature>
<sequence>MNFVKMHGNGNDFIVIEDLNNKLKGKESSLAKKVCHRRYGIGADGILLVRRQNATIEMVIINSDGSYAAMCGNGIRCFAKYVYDNSLVKDKEFDVITGAGIKKISLTVDEDNKAFEIKVNMGFPEFKPELIPCTVKGENVIGKVIKANNKEYKINSLLMNIPHTVIFEEDETLISEGNEIEHHEIFPERTNVNFCKVLNENTIRVRTWERGAGATLACGTGNCASAVIANKLGFVGNKVNIIVPGGKLKVYIENDGVYMIGNAEYICKGVYKF</sequence>
<feature type="active site" evidence="9">
    <location>
        <position position="71"/>
    </location>
</feature>
<feature type="binding site" evidence="8">
    <location>
        <position position="62"/>
    </location>
    <ligand>
        <name>substrate</name>
    </ligand>
</feature>
<evidence type="ECO:0000256" key="1">
    <source>
        <dbReference type="ARBA" id="ARBA00005196"/>
    </source>
</evidence>
<keyword evidence="8" id="KW-0963">Cytoplasm</keyword>
<dbReference type="PROSITE" id="PS01326">
    <property type="entry name" value="DAP_EPIMERASE"/>
    <property type="match status" value="1"/>
</dbReference>
<keyword evidence="5 8" id="KW-0457">Lysine biosynthesis</keyword>
<comment type="pathway">
    <text evidence="1 8">Amino-acid biosynthesis; L-lysine biosynthesis via DAP pathway; DL-2,6-diaminopimelate from LL-2,6-diaminopimelate: step 1/1.</text>
</comment>
<feature type="site" description="Could be important to modulate the pK values of the two catalytic cysteine residues" evidence="8">
    <location>
        <position position="163"/>
    </location>
</feature>
<reference evidence="10 11" key="1">
    <citation type="submission" date="2015-09" db="EMBL/GenBank/DDBJ databases">
        <authorList>
            <consortium name="Pathogen Informatics"/>
            <person name="Wu L."/>
            <person name="Ma J."/>
        </authorList>
    </citation>
    <scope>NUCLEOTIDE SEQUENCE [LARGE SCALE GENOMIC DNA]</scope>
    <source>
        <strain evidence="10 11">2789STDY5834858</strain>
    </source>
</reference>
<keyword evidence="11" id="KW-1185">Reference proteome</keyword>
<dbReference type="NCBIfam" id="TIGR00652">
    <property type="entry name" value="DapF"/>
    <property type="match status" value="1"/>
</dbReference>
<feature type="active site" description="Proton acceptor" evidence="8">
    <location>
        <position position="218"/>
    </location>
</feature>
<dbReference type="HAMAP" id="MF_00197">
    <property type="entry name" value="DAP_epimerase"/>
    <property type="match status" value="1"/>
</dbReference>
<evidence type="ECO:0000256" key="8">
    <source>
        <dbReference type="HAMAP-Rule" id="MF_00197"/>
    </source>
</evidence>
<accession>A0ABP2ARE8</accession>
<evidence type="ECO:0000256" key="3">
    <source>
        <dbReference type="ARBA" id="ARBA00013080"/>
    </source>
</evidence>
<evidence type="ECO:0000313" key="11">
    <source>
        <dbReference type="Proteomes" id="UP000095488"/>
    </source>
</evidence>
<evidence type="ECO:0000256" key="7">
    <source>
        <dbReference type="ARBA" id="ARBA00051712"/>
    </source>
</evidence>
<dbReference type="Proteomes" id="UP000095488">
    <property type="component" value="Unassembled WGS sequence"/>
</dbReference>
<dbReference type="GO" id="GO:0008837">
    <property type="term" value="F:diaminopimelate epimerase activity"/>
    <property type="evidence" value="ECO:0007669"/>
    <property type="project" value="UniProtKB-EC"/>
</dbReference>
<feature type="site" description="Could be important to modulate the pK values of the two catalytic cysteine residues" evidence="8">
    <location>
        <position position="209"/>
    </location>
</feature>
<name>A0ABP2ARE8_SARVE</name>
<dbReference type="RefSeq" id="WP_055257287.1">
    <property type="nucleotide sequence ID" value="NZ_BCMV01000062.1"/>
</dbReference>
<comment type="similarity">
    <text evidence="2 8">Belongs to the diaminopimelate epimerase family.</text>
</comment>
<feature type="binding site" evidence="8">
    <location>
        <position position="11"/>
    </location>
    <ligand>
        <name>substrate</name>
    </ligand>
</feature>
<evidence type="ECO:0000313" key="10">
    <source>
        <dbReference type="EMBL" id="CUN51680.1"/>
    </source>
</evidence>
<proteinExistence type="inferred from homology"/>
<dbReference type="Pfam" id="PF01678">
    <property type="entry name" value="DAP_epimerase"/>
    <property type="match status" value="2"/>
</dbReference>
<evidence type="ECO:0000256" key="4">
    <source>
        <dbReference type="ARBA" id="ARBA00022605"/>
    </source>
</evidence>
<dbReference type="Gene3D" id="3.10.310.10">
    <property type="entry name" value="Diaminopimelate Epimerase, Chain A, domain 1"/>
    <property type="match status" value="2"/>
</dbReference>
<keyword evidence="6 8" id="KW-0413">Isomerase</keyword>
<comment type="catalytic activity">
    <reaction evidence="7 8">
        <text>(2S,6S)-2,6-diaminopimelate = meso-2,6-diaminopimelate</text>
        <dbReference type="Rhea" id="RHEA:15393"/>
        <dbReference type="ChEBI" id="CHEBI:57609"/>
        <dbReference type="ChEBI" id="CHEBI:57791"/>
        <dbReference type="EC" id="5.1.1.7"/>
    </reaction>
</comment>
<feature type="active site" description="Proton donor" evidence="8">
    <location>
        <position position="71"/>
    </location>
</feature>
<comment type="function">
    <text evidence="8">Catalyzes the stereoinversion of LL-2,6-diaminopimelate (L,L-DAP) to meso-diaminopimelate (meso-DAP), a precursor of L-lysine and an essential component of the bacterial peptidoglycan.</text>
</comment>
<comment type="caution">
    <text evidence="8">Lacks conserved residue(s) required for the propagation of feature annotation.</text>
</comment>
<feature type="binding site" evidence="8">
    <location>
        <begin position="72"/>
        <end position="73"/>
    </location>
    <ligand>
        <name>substrate</name>
    </ligand>
</feature>
<protein>
    <recommendedName>
        <fullName evidence="3 8">Diaminopimelate epimerase</fullName>
        <shortName evidence="8">DAP epimerase</shortName>
        <ecNumber evidence="3 8">5.1.1.7</ecNumber>
    </recommendedName>
    <alternativeName>
        <fullName evidence="8">PLP-independent amino acid racemase</fullName>
    </alternativeName>
</protein>
<evidence type="ECO:0000256" key="9">
    <source>
        <dbReference type="PROSITE-ProRule" id="PRU10125"/>
    </source>
</evidence>
<evidence type="ECO:0000256" key="6">
    <source>
        <dbReference type="ARBA" id="ARBA00023235"/>
    </source>
</evidence>
<organism evidence="10 11">
    <name type="scientific">Sarcina ventriculi</name>
    <name type="common">Clostridium ventriculi</name>
    <dbReference type="NCBI Taxonomy" id="1267"/>
    <lineage>
        <taxon>Bacteria</taxon>
        <taxon>Bacillati</taxon>
        <taxon>Bacillota</taxon>
        <taxon>Clostridia</taxon>
        <taxon>Eubacteriales</taxon>
        <taxon>Clostridiaceae</taxon>
        <taxon>Sarcina</taxon>
    </lineage>
</organism>
<keyword evidence="4 8" id="KW-0028">Amino-acid biosynthesis</keyword>
<feature type="binding site" evidence="8">
    <location>
        <begin position="209"/>
        <end position="210"/>
    </location>
    <ligand>
        <name>substrate</name>
    </ligand>
</feature>
<comment type="subunit">
    <text evidence="8">Homodimer.</text>
</comment>
<evidence type="ECO:0000256" key="5">
    <source>
        <dbReference type="ARBA" id="ARBA00023154"/>
    </source>
</evidence>
<comment type="subcellular location">
    <subcellularLocation>
        <location evidence="8">Cytoplasm</location>
    </subcellularLocation>
</comment>
<dbReference type="SUPFAM" id="SSF54506">
    <property type="entry name" value="Diaminopimelate epimerase-like"/>
    <property type="match status" value="2"/>
</dbReference>
<dbReference type="EMBL" id="CYZR01000001">
    <property type="protein sequence ID" value="CUN51680.1"/>
    <property type="molecule type" value="Genomic_DNA"/>
</dbReference>
<comment type="caution">
    <text evidence="10">The sequence shown here is derived from an EMBL/GenBank/DDBJ whole genome shotgun (WGS) entry which is preliminary data.</text>
</comment>
<dbReference type="InterPro" id="IPR001653">
    <property type="entry name" value="DAP_epimerase_DapF"/>
</dbReference>
<evidence type="ECO:0000256" key="2">
    <source>
        <dbReference type="ARBA" id="ARBA00010219"/>
    </source>
</evidence>